<sequence>MAAGTIQAGPSHAGLPSTPSAPVGPLPSDSGHPWATSLCVCVCFKYIFLLISERKGEGERDRNINDEEGLMDRLPPARPTLGIEPSTRACALAGHRTVTSWFLGGHPGTEPRRPAGPARVF</sequence>
<proteinExistence type="predicted"/>
<feature type="region of interest" description="Disordered" evidence="1">
    <location>
        <begin position="55"/>
        <end position="82"/>
    </location>
</feature>
<feature type="region of interest" description="Disordered" evidence="1">
    <location>
        <begin position="1"/>
        <end position="28"/>
    </location>
</feature>
<organism evidence="2 3">
    <name type="scientific">Myotis myotis</name>
    <name type="common">Greater mouse-eared bat</name>
    <name type="synonym">Vespertilio myotis</name>
    <dbReference type="NCBI Taxonomy" id="51298"/>
    <lineage>
        <taxon>Eukaryota</taxon>
        <taxon>Metazoa</taxon>
        <taxon>Chordata</taxon>
        <taxon>Craniata</taxon>
        <taxon>Vertebrata</taxon>
        <taxon>Euteleostomi</taxon>
        <taxon>Mammalia</taxon>
        <taxon>Eutheria</taxon>
        <taxon>Laurasiatheria</taxon>
        <taxon>Chiroptera</taxon>
        <taxon>Yangochiroptera</taxon>
        <taxon>Vespertilionidae</taxon>
        <taxon>Myotis</taxon>
    </lineage>
</organism>
<protein>
    <submittedName>
        <fullName evidence="2">Uncharacterized protein</fullName>
    </submittedName>
</protein>
<evidence type="ECO:0000313" key="2">
    <source>
        <dbReference type="EMBL" id="KAF6278872.1"/>
    </source>
</evidence>
<dbReference type="AlphaFoldDB" id="A0A7J7RRP8"/>
<reference evidence="2 3" key="1">
    <citation type="journal article" date="2020" name="Nature">
        <title>Six reference-quality genomes reveal evolution of bat adaptations.</title>
        <authorList>
            <person name="Jebb D."/>
            <person name="Huang Z."/>
            <person name="Pippel M."/>
            <person name="Hughes G.M."/>
            <person name="Lavrichenko K."/>
            <person name="Devanna P."/>
            <person name="Winkler S."/>
            <person name="Jermiin L.S."/>
            <person name="Skirmuntt E.C."/>
            <person name="Katzourakis A."/>
            <person name="Burkitt-Gray L."/>
            <person name="Ray D.A."/>
            <person name="Sullivan K.A.M."/>
            <person name="Roscito J.G."/>
            <person name="Kirilenko B.M."/>
            <person name="Davalos L.M."/>
            <person name="Corthals A.P."/>
            <person name="Power M.L."/>
            <person name="Jones G."/>
            <person name="Ransome R.D."/>
            <person name="Dechmann D.K.N."/>
            <person name="Locatelli A.G."/>
            <person name="Puechmaille S.J."/>
            <person name="Fedrigo O."/>
            <person name="Jarvis E.D."/>
            <person name="Hiller M."/>
            <person name="Vernes S.C."/>
            <person name="Myers E.W."/>
            <person name="Teeling E.C."/>
        </authorList>
    </citation>
    <scope>NUCLEOTIDE SEQUENCE [LARGE SCALE GENOMIC DNA]</scope>
    <source>
        <strain evidence="2">MMyoMyo1</strain>
        <tissue evidence="2">Flight muscle</tissue>
    </source>
</reference>
<evidence type="ECO:0000256" key="1">
    <source>
        <dbReference type="SAM" id="MobiDB-lite"/>
    </source>
</evidence>
<comment type="caution">
    <text evidence="2">The sequence shown here is derived from an EMBL/GenBank/DDBJ whole genome shotgun (WGS) entry which is preliminary data.</text>
</comment>
<gene>
    <name evidence="2" type="ORF">mMyoMyo1_010206</name>
</gene>
<evidence type="ECO:0000313" key="3">
    <source>
        <dbReference type="Proteomes" id="UP000527355"/>
    </source>
</evidence>
<keyword evidence="3" id="KW-1185">Reference proteome</keyword>
<feature type="compositionally biased region" description="Basic and acidic residues" evidence="1">
    <location>
        <begin position="55"/>
        <end position="65"/>
    </location>
</feature>
<dbReference type="EMBL" id="JABWUV010000023">
    <property type="protein sequence ID" value="KAF6278872.1"/>
    <property type="molecule type" value="Genomic_DNA"/>
</dbReference>
<name>A0A7J7RRP8_MYOMY</name>
<dbReference type="Proteomes" id="UP000527355">
    <property type="component" value="Unassembled WGS sequence"/>
</dbReference>
<accession>A0A7J7RRP8</accession>